<sequence>MLMIFFIIYYLLKKDKSKQGCRPLFTTEGEMVDISPSVILSSLTTCSGREVSSDNRHLPEPTPHRYYQ</sequence>
<organism evidence="2">
    <name type="scientific">Siphoviridae sp. ctJcm18</name>
    <dbReference type="NCBI Taxonomy" id="2825433"/>
    <lineage>
        <taxon>Viruses</taxon>
        <taxon>Duplodnaviria</taxon>
        <taxon>Heunggongvirae</taxon>
        <taxon>Uroviricota</taxon>
        <taxon>Caudoviricetes</taxon>
    </lineage>
</organism>
<evidence type="ECO:0000313" key="2">
    <source>
        <dbReference type="EMBL" id="DAE01366.1"/>
    </source>
</evidence>
<proteinExistence type="predicted"/>
<dbReference type="EMBL" id="BK015323">
    <property type="protein sequence ID" value="DAE01366.1"/>
    <property type="molecule type" value="Genomic_DNA"/>
</dbReference>
<name>A0A8S5P2P3_9CAUD</name>
<accession>A0A8S5P2P3</accession>
<protein>
    <submittedName>
        <fullName evidence="2">Uncharacterized protein</fullName>
    </submittedName>
</protein>
<reference evidence="2" key="1">
    <citation type="journal article" date="2021" name="Proc. Natl. Acad. Sci. U.S.A.">
        <title>A Catalog of Tens of Thousands of Viruses from Human Metagenomes Reveals Hidden Associations with Chronic Diseases.</title>
        <authorList>
            <person name="Tisza M.J."/>
            <person name="Buck C.B."/>
        </authorList>
    </citation>
    <scope>NUCLEOTIDE SEQUENCE</scope>
    <source>
        <strain evidence="2">CtJcm18</strain>
    </source>
</reference>
<feature type="compositionally biased region" description="Basic and acidic residues" evidence="1">
    <location>
        <begin position="51"/>
        <end position="68"/>
    </location>
</feature>
<feature type="region of interest" description="Disordered" evidence="1">
    <location>
        <begin position="49"/>
        <end position="68"/>
    </location>
</feature>
<evidence type="ECO:0000256" key="1">
    <source>
        <dbReference type="SAM" id="MobiDB-lite"/>
    </source>
</evidence>